<evidence type="ECO:0000256" key="5">
    <source>
        <dbReference type="ARBA" id="ARBA00022692"/>
    </source>
</evidence>
<dbReference type="Pfam" id="PF02932">
    <property type="entry name" value="Neur_chan_memb"/>
    <property type="match status" value="1"/>
</dbReference>
<keyword evidence="9 17" id="KW-0472">Membrane</keyword>
<dbReference type="GO" id="GO:0045211">
    <property type="term" value="C:postsynaptic membrane"/>
    <property type="evidence" value="ECO:0007669"/>
    <property type="project" value="InterPro"/>
</dbReference>
<keyword evidence="11 20" id="KW-0675">Receptor</keyword>
<dbReference type="CDD" id="cd19064">
    <property type="entry name" value="LGIC_TM_nAChR"/>
    <property type="match status" value="1"/>
</dbReference>
<dbReference type="GO" id="GO:0004888">
    <property type="term" value="F:transmembrane signaling receptor activity"/>
    <property type="evidence" value="ECO:0007669"/>
    <property type="project" value="InterPro"/>
</dbReference>
<comment type="function">
    <text evidence="1">After binding acetylcholine, the AChR responds by an extensive change in conformation that affects all subunits and leads to opening of an ion-conducting channel across the plasma membrane.</text>
</comment>
<dbReference type="PRINTS" id="PR00252">
    <property type="entry name" value="NRIONCHANNEL"/>
</dbReference>
<feature type="domain" description="Neurotransmitter-gated ion-channel ligand-binding" evidence="18">
    <location>
        <begin position="23"/>
        <end position="125"/>
    </location>
</feature>
<comment type="subcellular location">
    <subcellularLocation>
        <location evidence="15">Synaptic cell membrane</location>
        <topology evidence="15">Multi-pass membrane protein</topology>
    </subcellularLocation>
</comment>
<evidence type="ECO:0000256" key="7">
    <source>
        <dbReference type="ARBA" id="ARBA00023018"/>
    </source>
</evidence>
<keyword evidence="12" id="KW-0325">Glycoprotein</keyword>
<evidence type="ECO:0000256" key="10">
    <source>
        <dbReference type="ARBA" id="ARBA00023157"/>
    </source>
</evidence>
<dbReference type="InterPro" id="IPR036734">
    <property type="entry name" value="Neur_chan_lig-bd_sf"/>
</dbReference>
<evidence type="ECO:0000259" key="19">
    <source>
        <dbReference type="Pfam" id="PF02932"/>
    </source>
</evidence>
<evidence type="ECO:0000256" key="16">
    <source>
        <dbReference type="SAM" id="MobiDB-lite"/>
    </source>
</evidence>
<accession>A0A2J7PSA4</accession>
<dbReference type="FunFam" id="1.20.58.390:FF:000012">
    <property type="entry name" value="Acetylcholine receptor subunit alpha-like"/>
    <property type="match status" value="1"/>
</dbReference>
<keyword evidence="14" id="KW-0407">Ion channel</keyword>
<dbReference type="Gene3D" id="2.70.170.10">
    <property type="entry name" value="Neurotransmitter-gated ion-channel ligand-binding domain"/>
    <property type="match status" value="2"/>
</dbReference>
<dbReference type="Proteomes" id="UP000235965">
    <property type="component" value="Unassembled WGS sequence"/>
</dbReference>
<feature type="transmembrane region" description="Helical" evidence="17">
    <location>
        <begin position="227"/>
        <end position="249"/>
    </location>
</feature>
<evidence type="ECO:0000256" key="13">
    <source>
        <dbReference type="ARBA" id="ARBA00023286"/>
    </source>
</evidence>
<evidence type="ECO:0000256" key="4">
    <source>
        <dbReference type="ARBA" id="ARBA00022475"/>
    </source>
</evidence>
<comment type="caution">
    <text evidence="20">The sequence shown here is derived from an EMBL/GenBank/DDBJ whole genome shotgun (WGS) entry which is preliminary data.</text>
</comment>
<dbReference type="InterPro" id="IPR006202">
    <property type="entry name" value="Neur_chan_lig-bd"/>
</dbReference>
<evidence type="ECO:0000256" key="1">
    <source>
        <dbReference type="ARBA" id="ARBA00003328"/>
    </source>
</evidence>
<name>A0A2J7PSA4_9NEOP</name>
<evidence type="ECO:0000256" key="14">
    <source>
        <dbReference type="ARBA" id="ARBA00023303"/>
    </source>
</evidence>
<dbReference type="InterPro" id="IPR006029">
    <property type="entry name" value="Neurotrans-gated_channel_TM"/>
</dbReference>
<dbReference type="Gene3D" id="1.20.58.390">
    <property type="entry name" value="Neurotransmitter-gated ion-channel transmembrane domain"/>
    <property type="match status" value="2"/>
</dbReference>
<dbReference type="SUPFAM" id="SSF63712">
    <property type="entry name" value="Nicotinic receptor ligand binding domain-like"/>
    <property type="match status" value="1"/>
</dbReference>
<feature type="transmembrane region" description="Helical" evidence="17">
    <location>
        <begin position="753"/>
        <end position="771"/>
    </location>
</feature>
<dbReference type="Pfam" id="PF02931">
    <property type="entry name" value="Neur_chan_LBD"/>
    <property type="match status" value="2"/>
</dbReference>
<evidence type="ECO:0000256" key="6">
    <source>
        <dbReference type="ARBA" id="ARBA00022989"/>
    </source>
</evidence>
<evidence type="ECO:0000256" key="2">
    <source>
        <dbReference type="ARBA" id="ARBA00009237"/>
    </source>
</evidence>
<dbReference type="InParanoid" id="A0A2J7PSA4"/>
<feature type="transmembrane region" description="Helical" evidence="17">
    <location>
        <begin position="703"/>
        <end position="724"/>
    </location>
</feature>
<protein>
    <submittedName>
        <fullName evidence="20">Acetylcholine receptor subunit beta-like 2</fullName>
    </submittedName>
</protein>
<sequence length="808" mass="91121">ICSCFVGAVGLKAATYEANPDAKRLYDDLLSNYNRLIRPVSNNTDTLTVWLGLKLSQLIEVNLKSQVMTTNLWVQQKWIDYKLRWDPEEYGGVEMLYVPSEHIWLPDIVLYNNVSVIEHGNSATSELVLTNVDLKHMDQVQGSNLVSVGIDLSEFYLSVEWDILEVPARRNEEYYPCCKEPYSDITFNLTMRRKTLFYTVNLIIPCVGITFLTVLVFYLPSDSGEKVSLCVSILLSLTVFFLLLAEIIPPTSLAVPLLGKYLLFTMILVTLSISITVFVLNVHFRSPSTHKMSPWVKRVFLHLMPRLLMMRRPPYSDITNTPGRLTLPRRIKMIRCFMHYQRSHSTASCPIKELVVTSSQCFQLHVTRYKLPVQDSISDPYPPEPKGSPGFESVSTAYKTALSQDEEARQNQPHSSVHSPLTQPGSQTDTQFDAFSASFANPSLHVHVFGAVHSPLTQPGSQTGSQTGTHFVLFLPSLMKPALHVQMFGAVHIPFIHLTLHTGDDFFGRIVTLDETSARSYEPHLKRQSTEWKHPGSPRSKKVLILSIYRNRLLQPLFTTYRPKLYSLRYLKVIHIISTVVLRPPALFCTPGSNSLSINLHNSRSTIVLVLSTSEPSWTLHLKTGTVQRQSQSHIVTDVTDSDNTLPRQLSPDVLSALQGVRFIAQHIKDADKDNEASDDFLLSTCKALSSLADTFPISAHSIYLFPFVLNLLFSSISVQKTAFPNTRSSANFMISEVIVEDWKYVSMVLDRFFLWVFTLACIGGTCGIIFQAPSLYDKRKPIDQLLSSIPLRRNNFEVPQPYVPGSG</sequence>
<keyword evidence="8" id="KW-0406">Ion transport</keyword>
<gene>
    <name evidence="20" type="primary">nAChRbeta2</name>
    <name evidence="20" type="ORF">B7P43_G08959</name>
</gene>
<dbReference type="InterPro" id="IPR002394">
    <property type="entry name" value="Nicotinic_acetylcholine_rcpt"/>
</dbReference>
<organism evidence="20 21">
    <name type="scientific">Cryptotermes secundus</name>
    <dbReference type="NCBI Taxonomy" id="105785"/>
    <lineage>
        <taxon>Eukaryota</taxon>
        <taxon>Metazoa</taxon>
        <taxon>Ecdysozoa</taxon>
        <taxon>Arthropoda</taxon>
        <taxon>Hexapoda</taxon>
        <taxon>Insecta</taxon>
        <taxon>Pterygota</taxon>
        <taxon>Neoptera</taxon>
        <taxon>Polyneoptera</taxon>
        <taxon>Dictyoptera</taxon>
        <taxon>Blattodea</taxon>
        <taxon>Blattoidea</taxon>
        <taxon>Termitoidae</taxon>
        <taxon>Kalotermitidae</taxon>
        <taxon>Cryptotermitinae</taxon>
        <taxon>Cryptotermes</taxon>
    </lineage>
</organism>
<evidence type="ECO:0000256" key="9">
    <source>
        <dbReference type="ARBA" id="ARBA00023136"/>
    </source>
</evidence>
<dbReference type="InterPro" id="IPR036719">
    <property type="entry name" value="Neuro-gated_channel_TM_sf"/>
</dbReference>
<feature type="domain" description="Neurotransmitter-gated ion-channel ligand-binding" evidence="18">
    <location>
        <begin position="131"/>
        <end position="195"/>
    </location>
</feature>
<reference evidence="20 21" key="1">
    <citation type="submission" date="2017-12" db="EMBL/GenBank/DDBJ databases">
        <title>Hemimetabolous genomes reveal molecular basis of termite eusociality.</title>
        <authorList>
            <person name="Harrison M.C."/>
            <person name="Jongepier E."/>
            <person name="Robertson H.M."/>
            <person name="Arning N."/>
            <person name="Bitard-Feildel T."/>
            <person name="Chao H."/>
            <person name="Childers C.P."/>
            <person name="Dinh H."/>
            <person name="Doddapaneni H."/>
            <person name="Dugan S."/>
            <person name="Gowin J."/>
            <person name="Greiner C."/>
            <person name="Han Y."/>
            <person name="Hu H."/>
            <person name="Hughes D.S.T."/>
            <person name="Huylmans A.-K."/>
            <person name="Kemena C."/>
            <person name="Kremer L.P.M."/>
            <person name="Lee S.L."/>
            <person name="Lopez-Ezquerra A."/>
            <person name="Mallet L."/>
            <person name="Monroy-Kuhn J.M."/>
            <person name="Moser A."/>
            <person name="Murali S.C."/>
            <person name="Muzny D.M."/>
            <person name="Otani S."/>
            <person name="Piulachs M.-D."/>
            <person name="Poelchau M."/>
            <person name="Qu J."/>
            <person name="Schaub F."/>
            <person name="Wada-Katsumata A."/>
            <person name="Worley K.C."/>
            <person name="Xie Q."/>
            <person name="Ylla G."/>
            <person name="Poulsen M."/>
            <person name="Gibbs R.A."/>
            <person name="Schal C."/>
            <person name="Richards S."/>
            <person name="Belles X."/>
            <person name="Korb J."/>
            <person name="Bornberg-Bauer E."/>
        </authorList>
    </citation>
    <scope>NUCLEOTIDE SEQUENCE [LARGE SCALE GENOMIC DNA]</scope>
    <source>
        <tissue evidence="20">Whole body</tissue>
    </source>
</reference>
<dbReference type="PANTHER" id="PTHR18945">
    <property type="entry name" value="NEUROTRANSMITTER GATED ION CHANNEL"/>
    <property type="match status" value="1"/>
</dbReference>
<dbReference type="STRING" id="105785.A0A2J7PSA4"/>
<feature type="non-terminal residue" evidence="20">
    <location>
        <position position="1"/>
    </location>
</feature>
<evidence type="ECO:0000256" key="15">
    <source>
        <dbReference type="ARBA" id="ARBA00034099"/>
    </source>
</evidence>
<feature type="region of interest" description="Disordered" evidence="16">
    <location>
        <begin position="401"/>
        <end position="427"/>
    </location>
</feature>
<evidence type="ECO:0000259" key="18">
    <source>
        <dbReference type="Pfam" id="PF02931"/>
    </source>
</evidence>
<evidence type="ECO:0000313" key="21">
    <source>
        <dbReference type="Proteomes" id="UP000235965"/>
    </source>
</evidence>
<feature type="domain" description="Neurotransmitter-gated ion-channel transmembrane" evidence="19">
    <location>
        <begin position="202"/>
        <end position="345"/>
    </location>
</feature>
<evidence type="ECO:0000313" key="20">
    <source>
        <dbReference type="EMBL" id="PNF19218.1"/>
    </source>
</evidence>
<proteinExistence type="inferred from homology"/>
<evidence type="ECO:0000256" key="12">
    <source>
        <dbReference type="ARBA" id="ARBA00023180"/>
    </source>
</evidence>
<keyword evidence="13" id="KW-1071">Ligand-gated ion channel</keyword>
<dbReference type="SUPFAM" id="SSF90112">
    <property type="entry name" value="Neurotransmitter-gated ion-channel transmembrane pore"/>
    <property type="match status" value="1"/>
</dbReference>
<dbReference type="InterPro" id="IPR006201">
    <property type="entry name" value="Neur_channel"/>
</dbReference>
<dbReference type="InterPro" id="IPR038050">
    <property type="entry name" value="Neuro_actylchol_rec"/>
</dbReference>
<keyword evidence="5 17" id="KW-0812">Transmembrane</keyword>
<dbReference type="EMBL" id="NEVH01021935">
    <property type="protein sequence ID" value="PNF19218.1"/>
    <property type="molecule type" value="Genomic_DNA"/>
</dbReference>
<keyword evidence="7" id="KW-0770">Synapse</keyword>
<feature type="compositionally biased region" description="Polar residues" evidence="16">
    <location>
        <begin position="410"/>
        <end position="427"/>
    </location>
</feature>
<evidence type="ECO:0000256" key="17">
    <source>
        <dbReference type="SAM" id="Phobius"/>
    </source>
</evidence>
<dbReference type="OrthoDB" id="5975154at2759"/>
<keyword evidence="21" id="KW-1185">Reference proteome</keyword>
<keyword evidence="3" id="KW-0813">Transport</keyword>
<evidence type="ECO:0000256" key="3">
    <source>
        <dbReference type="ARBA" id="ARBA00022448"/>
    </source>
</evidence>
<dbReference type="GO" id="GO:0022848">
    <property type="term" value="F:acetylcholine-gated monoatomic cation-selective channel activity"/>
    <property type="evidence" value="ECO:0007669"/>
    <property type="project" value="InterPro"/>
</dbReference>
<keyword evidence="4" id="KW-1003">Cell membrane</keyword>
<evidence type="ECO:0000256" key="8">
    <source>
        <dbReference type="ARBA" id="ARBA00023065"/>
    </source>
</evidence>
<keyword evidence="6 17" id="KW-1133">Transmembrane helix</keyword>
<comment type="similarity">
    <text evidence="2">Belongs to the ligand-gated ion channel (TC 1.A.9) family. Acetylcholine receptor (TC 1.A.9.1) subfamily.</text>
</comment>
<dbReference type="AlphaFoldDB" id="A0A2J7PSA4"/>
<evidence type="ECO:0000256" key="11">
    <source>
        <dbReference type="ARBA" id="ARBA00023170"/>
    </source>
</evidence>
<feature type="transmembrane region" description="Helical" evidence="17">
    <location>
        <begin position="196"/>
        <end position="220"/>
    </location>
</feature>
<feature type="transmembrane region" description="Helical" evidence="17">
    <location>
        <begin position="261"/>
        <end position="282"/>
    </location>
</feature>
<keyword evidence="10" id="KW-1015">Disulfide bond</keyword>
<dbReference type="PRINTS" id="PR00254">
    <property type="entry name" value="NICOTINICR"/>
</dbReference>